<dbReference type="EMBL" id="CBXF010000090">
    <property type="protein sequence ID" value="CDL83491.1"/>
    <property type="molecule type" value="Genomic_DNA"/>
</dbReference>
<dbReference type="Proteomes" id="UP000019202">
    <property type="component" value="Unassembled WGS sequence"/>
</dbReference>
<accession>W1J0W2</accession>
<gene>
    <name evidence="1" type="ORF">XSR1_310039</name>
</gene>
<dbReference type="AlphaFoldDB" id="W1J0W2"/>
<proteinExistence type="predicted"/>
<name>W1J0W2_9GAMM</name>
<organism evidence="1 2">
    <name type="scientific">Xenorhabdus szentirmaii DSM 16338</name>
    <dbReference type="NCBI Taxonomy" id="1427518"/>
    <lineage>
        <taxon>Bacteria</taxon>
        <taxon>Pseudomonadati</taxon>
        <taxon>Pseudomonadota</taxon>
        <taxon>Gammaproteobacteria</taxon>
        <taxon>Enterobacterales</taxon>
        <taxon>Morganellaceae</taxon>
        <taxon>Xenorhabdus</taxon>
    </lineage>
</organism>
<protein>
    <submittedName>
        <fullName evidence="1">Uncharacterized protein</fullName>
    </submittedName>
</protein>
<evidence type="ECO:0000313" key="1">
    <source>
        <dbReference type="EMBL" id="CDL83491.1"/>
    </source>
</evidence>
<sequence length="49" mass="5449">MRHVKSPDIGQGNFIEYHTLPLSTGSFAGCALRFIGYITIGNQYTTMQI</sequence>
<dbReference type="PROSITE" id="PS51257">
    <property type="entry name" value="PROKAR_LIPOPROTEIN"/>
    <property type="match status" value="1"/>
</dbReference>
<dbReference type="STRING" id="1427518.XSR1_310039"/>
<evidence type="ECO:0000313" key="2">
    <source>
        <dbReference type="Proteomes" id="UP000019202"/>
    </source>
</evidence>
<keyword evidence="2" id="KW-1185">Reference proteome</keyword>
<comment type="caution">
    <text evidence="1">The sequence shown here is derived from an EMBL/GenBank/DDBJ whole genome shotgun (WGS) entry which is preliminary data.</text>
</comment>
<reference evidence="1" key="1">
    <citation type="submission" date="2013-11" db="EMBL/GenBank/DDBJ databases">
        <title>Draft genome sequence and annotation of the entomopathogenic bacteria, Xenorhabdus cabanillasi strain JM26 and Xenorhabdus szentirmai strain DSM 16338.</title>
        <authorList>
            <person name="Gualtieri M."/>
            <person name="Ogier J.C."/>
            <person name="Pages S."/>
            <person name="Givaudan A."/>
            <person name="Gaudriault S."/>
        </authorList>
    </citation>
    <scope>NUCLEOTIDE SEQUENCE [LARGE SCALE GENOMIC DNA]</scope>
    <source>
        <strain evidence="1">DSM 16338</strain>
    </source>
</reference>